<dbReference type="SUPFAM" id="SSF56112">
    <property type="entry name" value="Protein kinase-like (PK-like)"/>
    <property type="match status" value="1"/>
</dbReference>
<proteinExistence type="predicted"/>
<gene>
    <name evidence="1" type="ORF">OS133_07760</name>
    <name evidence="2" type="ORF">OS134_07955</name>
</gene>
<dbReference type="AlphaFoldDB" id="A0AAW8NM13"/>
<evidence type="ECO:0000313" key="2">
    <source>
        <dbReference type="EMBL" id="MDW4823984.1"/>
    </source>
</evidence>
<dbReference type="PANTHER" id="PTHR40086">
    <property type="entry name" value="PHOSPHOTRANSFERASE YTMP-RELATED"/>
    <property type="match status" value="1"/>
</dbReference>
<reference evidence="2 4" key="1">
    <citation type="journal article" date="2022" name="bioRxiv">
        <title>Prophages regulate Shewanella fidelis 3313 motility and biofilm formation: implications for gut colonization dynamics in Ciona robusta.</title>
        <authorList>
            <person name="Natarajan O."/>
            <person name="Gibboney S.L."/>
            <person name="Young M.N."/>
            <person name="Lim S.J."/>
            <person name="Pluta N."/>
            <person name="Atkinson C.G."/>
            <person name="Leigh B.A."/>
            <person name="Liberti A."/>
            <person name="Kees E.D."/>
            <person name="Breitbart M."/>
            <person name="Gralnick J.A."/>
            <person name="Dishaw L.J."/>
        </authorList>
    </citation>
    <scope>NUCLEOTIDE SEQUENCE [LARGE SCALE GENOMIC DNA]</scope>
    <source>
        <strain evidence="2 4">JG4066</strain>
    </source>
</reference>
<dbReference type="Pfam" id="PF01633">
    <property type="entry name" value="Choline_kinase"/>
    <property type="match status" value="1"/>
</dbReference>
<dbReference type="Gene3D" id="3.90.1200.10">
    <property type="match status" value="1"/>
</dbReference>
<evidence type="ECO:0000313" key="1">
    <source>
        <dbReference type="EMBL" id="MDR8523581.1"/>
    </source>
</evidence>
<dbReference type="Proteomes" id="UP001271263">
    <property type="component" value="Unassembled WGS sequence"/>
</dbReference>
<organism evidence="1 3">
    <name type="scientific">Shewanella fidelis</name>
    <dbReference type="NCBI Taxonomy" id="173509"/>
    <lineage>
        <taxon>Bacteria</taxon>
        <taxon>Pseudomonadati</taxon>
        <taxon>Pseudomonadota</taxon>
        <taxon>Gammaproteobacteria</taxon>
        <taxon>Alteromonadales</taxon>
        <taxon>Shewanellaceae</taxon>
        <taxon>Shewanella</taxon>
    </lineage>
</organism>
<sequence length="378" mass="42670">MSGTGSRALLASYLRQAQLTPLSEITPLNNGLSNQNFYVRGTHPSHEGERQWVLRVNSWASSQICDRNAEVANWQVAAAAGLAPKMVYISPCNQFYVSQFYPQPQVDWSIFSAENAADFVRLKDQGIAAQQPKPQGQHALMLDCSAERLLLTLLNGLSKLPEPDNKMSVDEQWRTYLQRLQAMQVKIINGASHVHDAVICHTQRVADNASIQKRQLSLLKSWQQVFELLNAKSVQVEHMLQRLNSCMIRQQFSHRDLNPFNILLVDNKLNCIDFEYACSSHPLCDLAAVLASHSLSKSQCQWLTQQYLTSNVNLNHLALHCVDAAVDLYWVFAVCWALQMVFDHLVNEQGVNINTDKLNSAEEYLACAQRYLTLISQA</sequence>
<accession>A0AAW8NM13</accession>
<protein>
    <submittedName>
        <fullName evidence="1">Phosphotransferase</fullName>
    </submittedName>
</protein>
<dbReference type="Gene3D" id="3.30.200.20">
    <property type="entry name" value="Phosphorylase Kinase, domain 1"/>
    <property type="match status" value="1"/>
</dbReference>
<dbReference type="RefSeq" id="WP_310654505.1">
    <property type="nucleotide sequence ID" value="NZ_JAPMLA010000001.1"/>
</dbReference>
<name>A0AAW8NM13_9GAMM</name>
<dbReference type="Proteomes" id="UP001259340">
    <property type="component" value="Unassembled WGS sequence"/>
</dbReference>
<dbReference type="EMBL" id="JAPMLD010000002">
    <property type="protein sequence ID" value="MDW4823984.1"/>
    <property type="molecule type" value="Genomic_DNA"/>
</dbReference>
<dbReference type="InterPro" id="IPR052077">
    <property type="entry name" value="CcrZ_PhaseVar_Mediator"/>
</dbReference>
<evidence type="ECO:0000313" key="4">
    <source>
        <dbReference type="Proteomes" id="UP001271263"/>
    </source>
</evidence>
<keyword evidence="4" id="KW-1185">Reference proteome</keyword>
<dbReference type="InterPro" id="IPR011009">
    <property type="entry name" value="Kinase-like_dom_sf"/>
</dbReference>
<dbReference type="EMBL" id="JAPMLE010000001">
    <property type="protein sequence ID" value="MDR8523581.1"/>
    <property type="molecule type" value="Genomic_DNA"/>
</dbReference>
<evidence type="ECO:0000313" key="3">
    <source>
        <dbReference type="Proteomes" id="UP001259340"/>
    </source>
</evidence>
<reference evidence="1" key="2">
    <citation type="submission" date="2022-11" db="EMBL/GenBank/DDBJ databases">
        <title>Prophages regulate Shewanella fidelis motility and biofilm formation: implications for gut colonization dynamics in Ciona robusta.</title>
        <authorList>
            <person name="Natarajan O."/>
            <person name="Gibboney S.L."/>
            <person name="Young M.N."/>
            <person name="Lim S.J."/>
            <person name="Pluta N."/>
            <person name="Atkinson C.G.F."/>
            <person name="Leigh B.A."/>
            <person name="Liberti A."/>
            <person name="Kees E."/>
            <person name="Breitbart M."/>
            <person name="Gralnick J."/>
            <person name="Dishaw L.J."/>
        </authorList>
    </citation>
    <scope>NUCLEOTIDE SEQUENCE</scope>
    <source>
        <strain evidence="1">3313</strain>
    </source>
</reference>
<comment type="caution">
    <text evidence="1">The sequence shown here is derived from an EMBL/GenBank/DDBJ whole genome shotgun (WGS) entry which is preliminary data.</text>
</comment>
<dbReference type="PANTHER" id="PTHR40086:SF1">
    <property type="entry name" value="CELL CYCLE REGULATOR CCRZ"/>
    <property type="match status" value="1"/>
</dbReference>